<dbReference type="InterPro" id="IPR024079">
    <property type="entry name" value="MetalloPept_cat_dom_sf"/>
</dbReference>
<feature type="domain" description="Fibronectin type-III" evidence="6">
    <location>
        <begin position="1115"/>
        <end position="1205"/>
    </location>
</feature>
<name>A0ABT8KT08_9BACT</name>
<gene>
    <name evidence="8" type="ORF">QQ008_20990</name>
</gene>
<proteinExistence type="predicted"/>
<dbReference type="Gene3D" id="3.40.390.10">
    <property type="entry name" value="Collagenase (Catalytic Domain)"/>
    <property type="match status" value="1"/>
</dbReference>
<dbReference type="InterPro" id="IPR001590">
    <property type="entry name" value="Peptidase_M12B"/>
</dbReference>
<dbReference type="Pfam" id="PF13583">
    <property type="entry name" value="Reprolysin_4"/>
    <property type="match status" value="1"/>
</dbReference>
<protein>
    <submittedName>
        <fullName evidence="8">M12 family metallo-peptidase</fullName>
    </submittedName>
</protein>
<reference evidence="8" key="1">
    <citation type="submission" date="2023-06" db="EMBL/GenBank/DDBJ databases">
        <title>Genomic of Parafulvivirga corallium.</title>
        <authorList>
            <person name="Wang G."/>
        </authorList>
    </citation>
    <scope>NUCLEOTIDE SEQUENCE</scope>
    <source>
        <strain evidence="8">BMA10</strain>
    </source>
</reference>
<dbReference type="Pfam" id="PF01483">
    <property type="entry name" value="P_proprotein"/>
    <property type="match status" value="1"/>
</dbReference>
<evidence type="ECO:0000259" key="5">
    <source>
        <dbReference type="PROSITE" id="PS50215"/>
    </source>
</evidence>
<dbReference type="Pfam" id="PF00041">
    <property type="entry name" value="fn3"/>
    <property type="match status" value="2"/>
</dbReference>
<dbReference type="PANTHER" id="PTHR13817">
    <property type="entry name" value="TITIN"/>
    <property type="match status" value="1"/>
</dbReference>
<dbReference type="SUPFAM" id="SSF55486">
    <property type="entry name" value="Metalloproteases ('zincins'), catalytic domain"/>
    <property type="match status" value="1"/>
</dbReference>
<dbReference type="PROSITE" id="PS51829">
    <property type="entry name" value="P_HOMO_B"/>
    <property type="match status" value="1"/>
</dbReference>
<dbReference type="InterPro" id="IPR002884">
    <property type="entry name" value="P_dom"/>
</dbReference>
<feature type="domain" description="Peptidase M12B" evidence="5">
    <location>
        <begin position="224"/>
        <end position="426"/>
    </location>
</feature>
<keyword evidence="4" id="KW-0812">Transmembrane</keyword>
<dbReference type="SMART" id="SM00060">
    <property type="entry name" value="FN3"/>
    <property type="match status" value="3"/>
</dbReference>
<dbReference type="NCBIfam" id="TIGR04183">
    <property type="entry name" value="Por_Secre_tail"/>
    <property type="match status" value="1"/>
</dbReference>
<dbReference type="InterPro" id="IPR008979">
    <property type="entry name" value="Galactose-bd-like_sf"/>
</dbReference>
<dbReference type="Gene3D" id="2.60.40.10">
    <property type="entry name" value="Immunoglobulins"/>
    <property type="match status" value="3"/>
</dbReference>
<dbReference type="PANTHER" id="PTHR13817:SF151">
    <property type="entry name" value="TITIN"/>
    <property type="match status" value="1"/>
</dbReference>
<comment type="caution">
    <text evidence="8">The sequence shown here is derived from an EMBL/GenBank/DDBJ whole genome shotgun (WGS) entry which is preliminary data.</text>
</comment>
<keyword evidence="4" id="KW-0472">Membrane</keyword>
<dbReference type="SUPFAM" id="SSF49785">
    <property type="entry name" value="Galactose-binding domain-like"/>
    <property type="match status" value="1"/>
</dbReference>
<dbReference type="SUPFAM" id="SSF49265">
    <property type="entry name" value="Fibronectin type III"/>
    <property type="match status" value="2"/>
</dbReference>
<keyword evidence="9" id="KW-1185">Reference proteome</keyword>
<feature type="domain" description="Fibronectin type-III" evidence="6">
    <location>
        <begin position="783"/>
        <end position="874"/>
    </location>
</feature>
<evidence type="ECO:0000256" key="4">
    <source>
        <dbReference type="SAM" id="Phobius"/>
    </source>
</evidence>
<dbReference type="CDD" id="cd00063">
    <property type="entry name" value="FN3"/>
    <property type="match status" value="3"/>
</dbReference>
<dbReference type="InterPro" id="IPR036116">
    <property type="entry name" value="FN3_sf"/>
</dbReference>
<accession>A0ABT8KT08</accession>
<feature type="transmembrane region" description="Helical" evidence="4">
    <location>
        <begin position="12"/>
        <end position="29"/>
    </location>
</feature>
<dbReference type="Pfam" id="PF18962">
    <property type="entry name" value="Por_Secre_tail"/>
    <property type="match status" value="1"/>
</dbReference>
<keyword evidence="2" id="KW-0677">Repeat</keyword>
<evidence type="ECO:0000256" key="2">
    <source>
        <dbReference type="ARBA" id="ARBA00022737"/>
    </source>
</evidence>
<dbReference type="InterPro" id="IPR013783">
    <property type="entry name" value="Ig-like_fold"/>
</dbReference>
<dbReference type="Proteomes" id="UP001172082">
    <property type="component" value="Unassembled WGS sequence"/>
</dbReference>
<dbReference type="InterPro" id="IPR003961">
    <property type="entry name" value="FN3_dom"/>
</dbReference>
<dbReference type="InterPro" id="IPR026444">
    <property type="entry name" value="Secre_tail"/>
</dbReference>
<evidence type="ECO:0000259" key="7">
    <source>
        <dbReference type="PROSITE" id="PS51829"/>
    </source>
</evidence>
<dbReference type="InterPro" id="IPR050964">
    <property type="entry name" value="Striated_Muscle_Regulatory"/>
</dbReference>
<sequence length="1294" mass="142214">MAIFLITINNILLNLIRIITICIVFFITVQKLNAQGQISDQDNWTKLNAPTPTKLNAQIQVAEGAFYNLDFQKLSNRLTSNLKRSANTSTGEIIMLPYPDGTFKKFQIWESSIMSAELEEKFPNIKTYSGHCIDDKTSTIRLDLTSKGLHAIILSPQKTIYIDPLYEGNNEQYICYDKRKFIKKIDSPIIEYEPISKYRFRQAIADDHGVLKKDKGKSFGTQLYTFRIAVAATGEYTAFHGGTVEEALAAIVVTMNRVNAIYEREVSVRMILVADNDRIIYTDADTDPYTNNNSLSLLNENQENLDDVIGTDNYDIGHVFSTASGGVATLGSVCDNQRKARGTTGTSQPIGDPFDVDFVAHEIGHQFGASHTFNGNDGNCQGNRNGSTAVEPGSGTTIMAYAGICDDQNIQPNSNDYFSTISYEQIVSNLEASDRTGSCAVITATGNDVPTVDAGVSGFYIPVGTPFTLDGSGNDINGDDLTYCWEQVDLGPTGEPNQPQGNAPLFRSFPPAMETSRTFPQWSDILNNTQTQGEILPAVSREMNFRLTVRDNNSGGGGVNFDELSFNVTDEAGPFIVTTLNEEETMLVGAPKNITWDVANTDTDPVNVSLVNILLSVDGGITFPIMLAENVPNDGLETIIVPDNETETGRIKVEAVGNVFFDLNNSDFIIEEPVTPDFVVSVVPESTLTCDENEAIFQLTVTPLVGYSEMVNFVINDVPEELTAGFAQNPVSPGETVALNLSGLQNLTAGMYTMEIVATSNNLAKNLEITLDHRMGTPSVTNLIEPQTEIENLPVQNINFLWNSIPGTDSYTIEIADNSEFTDIFEKNEGLTDTTYQLQGRLEGGTTYYWRIKGSNPCGEGGYSEPFQFTTQFISYSTHNFDGTPQNILSLDTLVSMITIDEDVLISDLNVIDLNGTHTWIGDVVVKLQAPSGTEIILFEEICSSSTDFGLSFDDEAGSATIQCPPTGGFAYIPQELLEAFDGEKSKGDWKLIIIDSFDQDEGTLIGWGLEIGTIESPPRAPEMLAISDSTHATLTLTWLDNSTNEEEFVIERSKSGNTEFQEIARVDYNTTSFTDTGLEQLTNYYYRISANNSFGFSEFSNEAHATTLIAPPFAPTNLQADAVSHLQIDLIWSDNADNEDEFVIERSIGNNQNFQEIARIDPNSQTYPVQGLEEETTYYFRVYATNDGGDSDFSNESDATTLIVGLDNPDQKLISIFPNPTKGMMTLEIGINYSGTLNLILMDALGRTLRSSAIKKSKSSITHDLDLTNLQNGIYFLNIISPQGTISKRLSKQ</sequence>
<keyword evidence="4" id="KW-1133">Transmembrane helix</keyword>
<dbReference type="RefSeq" id="WP_346753905.1">
    <property type="nucleotide sequence ID" value="NZ_JAUJEA010000009.1"/>
</dbReference>
<dbReference type="EMBL" id="JAUJEA010000009">
    <property type="protein sequence ID" value="MDN5203881.1"/>
    <property type="molecule type" value="Genomic_DNA"/>
</dbReference>
<dbReference type="Gene3D" id="2.60.120.260">
    <property type="entry name" value="Galactose-binding domain-like"/>
    <property type="match status" value="1"/>
</dbReference>
<evidence type="ECO:0000256" key="1">
    <source>
        <dbReference type="ARBA" id="ARBA00022670"/>
    </source>
</evidence>
<feature type="domain" description="P/Homo B" evidence="7">
    <location>
        <begin position="864"/>
        <end position="1019"/>
    </location>
</feature>
<evidence type="ECO:0000313" key="9">
    <source>
        <dbReference type="Proteomes" id="UP001172082"/>
    </source>
</evidence>
<keyword evidence="3" id="KW-0378">Hydrolase</keyword>
<organism evidence="8 9">
    <name type="scientific">Splendidivirga corallicola</name>
    <dbReference type="NCBI Taxonomy" id="3051826"/>
    <lineage>
        <taxon>Bacteria</taxon>
        <taxon>Pseudomonadati</taxon>
        <taxon>Bacteroidota</taxon>
        <taxon>Cytophagia</taxon>
        <taxon>Cytophagales</taxon>
        <taxon>Splendidivirgaceae</taxon>
        <taxon>Splendidivirga</taxon>
    </lineage>
</organism>
<evidence type="ECO:0000256" key="3">
    <source>
        <dbReference type="ARBA" id="ARBA00022801"/>
    </source>
</evidence>
<feature type="domain" description="Fibronectin type-III" evidence="6">
    <location>
        <begin position="1018"/>
        <end position="1111"/>
    </location>
</feature>
<dbReference type="PROSITE" id="PS50853">
    <property type="entry name" value="FN3"/>
    <property type="match status" value="3"/>
</dbReference>
<keyword evidence="1" id="KW-0645">Protease</keyword>
<evidence type="ECO:0000313" key="8">
    <source>
        <dbReference type="EMBL" id="MDN5203881.1"/>
    </source>
</evidence>
<dbReference type="PROSITE" id="PS50215">
    <property type="entry name" value="ADAM_MEPRO"/>
    <property type="match status" value="1"/>
</dbReference>
<evidence type="ECO:0000259" key="6">
    <source>
        <dbReference type="PROSITE" id="PS50853"/>
    </source>
</evidence>